<keyword evidence="5" id="KW-1185">Reference proteome</keyword>
<name>A0ABW1UPL9_9LACO</name>
<comment type="caution">
    <text evidence="4">The sequence shown here is derived from an EMBL/GenBank/DDBJ whole genome shotgun (WGS) entry which is preliminary data.</text>
</comment>
<sequence length="190" mass="21841">MTKTTKRVMADNLKIMMTQQPLAHITIDALTKRAHVNRNTFYYHFEDIYQLLEWTFDQEIVTQIQTNLSAANWQEKYQQMLTYVQDNRDFCLAAANSVGRHFLENFLYSVGVLVVRPVVKDIDDHLAPAVADAIVDFYAGALAAQLLRWLDDQLRETEAQMLARAKLMLQGTIELIVQKSLHENDSAADH</sequence>
<dbReference type="Proteomes" id="UP001596310">
    <property type="component" value="Unassembled WGS sequence"/>
</dbReference>
<evidence type="ECO:0000256" key="1">
    <source>
        <dbReference type="ARBA" id="ARBA00023125"/>
    </source>
</evidence>
<dbReference type="RefSeq" id="WP_125600013.1">
    <property type="nucleotide sequence ID" value="NZ_JBHSSM010000022.1"/>
</dbReference>
<reference evidence="5" key="1">
    <citation type="journal article" date="2019" name="Int. J. Syst. Evol. Microbiol.">
        <title>The Global Catalogue of Microorganisms (GCM) 10K type strain sequencing project: providing services to taxonomists for standard genome sequencing and annotation.</title>
        <authorList>
            <consortium name="The Broad Institute Genomics Platform"/>
            <consortium name="The Broad Institute Genome Sequencing Center for Infectious Disease"/>
            <person name="Wu L."/>
            <person name="Ma J."/>
        </authorList>
    </citation>
    <scope>NUCLEOTIDE SEQUENCE [LARGE SCALE GENOMIC DNA]</scope>
    <source>
        <strain evidence="5">CCM 8897</strain>
    </source>
</reference>
<accession>A0ABW1UPL9</accession>
<dbReference type="InterPro" id="IPR009057">
    <property type="entry name" value="Homeodomain-like_sf"/>
</dbReference>
<evidence type="ECO:0000259" key="3">
    <source>
        <dbReference type="PROSITE" id="PS50977"/>
    </source>
</evidence>
<evidence type="ECO:0000256" key="2">
    <source>
        <dbReference type="PROSITE-ProRule" id="PRU00335"/>
    </source>
</evidence>
<evidence type="ECO:0000313" key="4">
    <source>
        <dbReference type="EMBL" id="MFC6315917.1"/>
    </source>
</evidence>
<gene>
    <name evidence="4" type="ORF">ACFQHW_10120</name>
</gene>
<feature type="domain" description="HTH tetR-type" evidence="3">
    <location>
        <begin position="3"/>
        <end position="63"/>
    </location>
</feature>
<keyword evidence="1 2" id="KW-0238">DNA-binding</keyword>
<evidence type="ECO:0000313" key="5">
    <source>
        <dbReference type="Proteomes" id="UP001596310"/>
    </source>
</evidence>
<dbReference type="Pfam" id="PF00440">
    <property type="entry name" value="TetR_N"/>
    <property type="match status" value="1"/>
</dbReference>
<dbReference type="SUPFAM" id="SSF46689">
    <property type="entry name" value="Homeodomain-like"/>
    <property type="match status" value="1"/>
</dbReference>
<protein>
    <submittedName>
        <fullName evidence="4">TetR/AcrR family transcriptional regulator C-terminal domain-containing protein</fullName>
    </submittedName>
</protein>
<dbReference type="InterPro" id="IPR001647">
    <property type="entry name" value="HTH_TetR"/>
</dbReference>
<dbReference type="EMBL" id="JBHSSM010000022">
    <property type="protein sequence ID" value="MFC6315917.1"/>
    <property type="molecule type" value="Genomic_DNA"/>
</dbReference>
<organism evidence="4 5">
    <name type="scientific">Lapidilactobacillus achengensis</name>
    <dbReference type="NCBI Taxonomy" id="2486000"/>
    <lineage>
        <taxon>Bacteria</taxon>
        <taxon>Bacillati</taxon>
        <taxon>Bacillota</taxon>
        <taxon>Bacilli</taxon>
        <taxon>Lactobacillales</taxon>
        <taxon>Lactobacillaceae</taxon>
        <taxon>Lapidilactobacillus</taxon>
    </lineage>
</organism>
<proteinExistence type="predicted"/>
<dbReference type="Pfam" id="PF14278">
    <property type="entry name" value="TetR_C_8"/>
    <property type="match status" value="1"/>
</dbReference>
<dbReference type="PROSITE" id="PS50977">
    <property type="entry name" value="HTH_TETR_2"/>
    <property type="match status" value="1"/>
</dbReference>
<dbReference type="Gene3D" id="1.10.357.10">
    <property type="entry name" value="Tetracycline Repressor, domain 2"/>
    <property type="match status" value="1"/>
</dbReference>
<feature type="DNA-binding region" description="H-T-H motif" evidence="2">
    <location>
        <begin position="26"/>
        <end position="45"/>
    </location>
</feature>
<dbReference type="InterPro" id="IPR039532">
    <property type="entry name" value="TetR_C_Firmicutes"/>
</dbReference>